<dbReference type="GO" id="GO:0005886">
    <property type="term" value="C:plasma membrane"/>
    <property type="evidence" value="ECO:0007669"/>
    <property type="project" value="TreeGrafter"/>
</dbReference>
<dbReference type="InterPro" id="IPR018201">
    <property type="entry name" value="Ketoacyl_synth_AS"/>
</dbReference>
<dbReference type="InterPro" id="IPR016039">
    <property type="entry name" value="Thiolase-like"/>
</dbReference>
<dbReference type="Pfam" id="PF00109">
    <property type="entry name" value="ketoacyl-synt"/>
    <property type="match status" value="1"/>
</dbReference>
<dbReference type="Pfam" id="PF08659">
    <property type="entry name" value="KR"/>
    <property type="match status" value="1"/>
</dbReference>
<dbReference type="CDD" id="cd02440">
    <property type="entry name" value="AdoMet_MTases"/>
    <property type="match status" value="1"/>
</dbReference>
<dbReference type="InterPro" id="IPR029063">
    <property type="entry name" value="SAM-dependent_MTases_sf"/>
</dbReference>
<evidence type="ECO:0000256" key="3">
    <source>
        <dbReference type="ARBA" id="ARBA00022450"/>
    </source>
</evidence>
<feature type="domain" description="Ketosynthase family 3 (KS3)" evidence="9">
    <location>
        <begin position="930"/>
        <end position="1339"/>
    </location>
</feature>
<dbReference type="GO" id="GO:0005737">
    <property type="term" value="C:cytoplasm"/>
    <property type="evidence" value="ECO:0007669"/>
    <property type="project" value="TreeGrafter"/>
</dbReference>
<dbReference type="OrthoDB" id="9778690at2"/>
<dbReference type="InterPro" id="IPR006162">
    <property type="entry name" value="Ppantetheine_attach_site"/>
</dbReference>
<dbReference type="GO" id="GO:0071770">
    <property type="term" value="P:DIM/DIP cell wall layer assembly"/>
    <property type="evidence" value="ECO:0007669"/>
    <property type="project" value="TreeGrafter"/>
</dbReference>
<dbReference type="Gene3D" id="3.40.50.150">
    <property type="entry name" value="Vaccinia Virus protein VP39"/>
    <property type="match status" value="1"/>
</dbReference>
<dbReference type="STRING" id="1225476.A1D18_02150"/>
<evidence type="ECO:0000313" key="12">
    <source>
        <dbReference type="Proteomes" id="UP000183924"/>
    </source>
</evidence>
<dbReference type="Pfam" id="PF02801">
    <property type="entry name" value="Ketoacyl-synt_C"/>
    <property type="match status" value="1"/>
</dbReference>
<evidence type="ECO:0000256" key="5">
    <source>
        <dbReference type="ARBA" id="ARBA00022679"/>
    </source>
</evidence>
<evidence type="ECO:0000313" key="11">
    <source>
        <dbReference type="EMBL" id="OIZ95528.1"/>
    </source>
</evidence>
<feature type="domain" description="Carrier" evidence="8">
    <location>
        <begin position="822"/>
        <end position="895"/>
    </location>
</feature>
<comment type="similarity">
    <text evidence="2">Belongs to the short-chain dehydrogenases/reductases (SDR) family.</text>
</comment>
<evidence type="ECO:0000259" key="8">
    <source>
        <dbReference type="PROSITE" id="PS50075"/>
    </source>
</evidence>
<evidence type="ECO:0000259" key="9">
    <source>
        <dbReference type="PROSITE" id="PS52004"/>
    </source>
</evidence>
<dbReference type="GO" id="GO:0006633">
    <property type="term" value="P:fatty acid biosynthetic process"/>
    <property type="evidence" value="ECO:0007669"/>
    <property type="project" value="UniProtKB-UniPathway"/>
</dbReference>
<evidence type="ECO:0000256" key="4">
    <source>
        <dbReference type="ARBA" id="ARBA00022553"/>
    </source>
</evidence>
<dbReference type="CDD" id="cd00833">
    <property type="entry name" value="PKS"/>
    <property type="match status" value="1"/>
</dbReference>
<dbReference type="InterPro" id="IPR013217">
    <property type="entry name" value="Methyltransf_12"/>
</dbReference>
<reference evidence="11 12" key="1">
    <citation type="submission" date="2016-03" db="EMBL/GenBank/DDBJ databases">
        <title>Comparative genomics of Rickettsiella.</title>
        <authorList>
            <person name="Chandler C."/>
            <person name="Wang Y."/>
        </authorList>
    </citation>
    <scope>NUCLEOTIDE SEQUENCE [LARGE SCALE GENOMIC DNA]</scope>
    <source>
        <strain evidence="11 12">RCFS May 2013</strain>
    </source>
</reference>
<dbReference type="Gene3D" id="3.40.50.720">
    <property type="entry name" value="NAD(P)-binding Rossmann-like Domain"/>
    <property type="match status" value="1"/>
</dbReference>
<dbReference type="InterPro" id="IPR036736">
    <property type="entry name" value="ACP-like_sf"/>
</dbReference>
<evidence type="ECO:0000256" key="6">
    <source>
        <dbReference type="ARBA" id="ARBA00023268"/>
    </source>
</evidence>
<keyword evidence="5" id="KW-0808">Transferase</keyword>
<dbReference type="Pfam" id="PF14765">
    <property type="entry name" value="PS-DH"/>
    <property type="match status" value="1"/>
</dbReference>
<sequence>MDNVTDNLILNFECSDKIIFTPKWTAYSFSSDKKSVNKELIFIIPRDQFHLKDRLSTILPNAVIFLLANESSILDISQHIDKTEAVHVFFACQTSWHQGIDETAYRLFLALIQKLANKRVALHFDIVATSALYNPYRSHVVHPFDGIYIGFAQTMQKELLHWTIRVFNLDHFNQENLNRILYQTFEKSVTGPIHIVNNKYYISGLEAFTFQPNLAQKDFKEKGTYLIIGGNGGIGSALADYLIQRYHAHLILVGRSEPSPEQKVRYKDHSVIFETVDICSSPCVDKLFSRHSTINGIIHSALVLDDASILTMTESQLIKVIAPKVQGTFNLMNAIRFRQLDFVLFFSSIQSFIANSGQANYTAACVCKDAMAHLLNDAFLVNSKIINWGFWGSVGIVADDFYRNRMKELEIASIEVQEGMRIIESFLQSDVRQISVVKGSRAALQRLGIELSDEHLQSHFLLDTKSNHDNTSQFISSVVNKYNPTNADVIRNKNSIKALDNYTKYRLQQLVLPEQVIPRYKPLQAAISIMDSAYSPPITSVLASYPELKPHIALLEKCLAHLPRILTGEQDALSILFPGGSFELVEPIYRNNPVADYYNVQVAETVLNYIREKIKLSDKTIRILEVGAGTGSTSQIVIPTIADYKVSYYYTDLSAAFLNKAMRRFSNYNFINYEIYNVEEPYKESNYFDIIIATNVIHATRDIHKTITNLYHALRSKGILILNEITECQDFATLTFGLTEGWWLSHDPFRIPNSPLLTIKTWQEVLTSCCFDELATHGDNGQHIIVGYVDKKNIKTDHDIAYSLLSNVNKPLTNKHQTIDQHPIKTWLKELISTVMLLPTNEIEDDLPFNQYGIDSLIAIELITPMSKKFGYVPATLLFEYPTINLLADYLSQIKIESTSNEAKTSEALDKVQVTATNKMIDEGKHAFLKDDVAIIGISGQFPMARDCDTLWSLLKEGKCTFTDVPKERWHESLSDKCYTQVGAFLEDINAFDHAFFNITPIEAERMDPQERLFLQTVYHAIQDAGLSLESLSGKEVGCYVGVMNHGYSWFSLLDKTQGNPSSLFWSIANRASYVFNWNGPSFAVDSACSSSLTALHTAILGLKNSDCEIAVVGGVNLIVHPRQYEDLCQLHMLSPRGQCEPFAASSDGMVDGEGIVSIVIKRYQDAIAHQDKIYGVIRGSAVNAGGKANGYTAPNPDAQATMIQKALRRAKLEESDIGYIEAHGTGTVLGDSIEIRGLTKAFSKLKKQSIPIGSLKGNLGHLESAAGLAAVVKVLLQFKNKMLVPSIACANENPHLQLSDSPVYVNKSLTTWPETLPMRACVSSFGAGGANAHVIIEACDAINTIQEEESYYLFPLSAHSMKSLQTQINDLRQFVLTTQASIAQISYGYCNVRSQLKYRTGFIAKDKASLISNLNVSLQQLYNDRTRFETIDCNEVLNEFLHRQRSDLSLAKRLMNAYVAGNSIPFDKLFTNRMIATIPNYAFDTHRHWVDAKESGFNRHESIVSQHTILGQPMAPAAFSITKLLETSSANVLQSVTWKNIILDINKFELSITDSSFQLKDKRVATKIYCEGLLSKEILNDYRVNSHYDNQSRFMTNREIYQYFHEMGYDYGNYFQAIKWAYVSQDNIYSLIEVNQDWNYKLSPVIIDAGLQSAILSRKPSHDKNNTIMVPYYIEKIIIFRFPENEPIYCLCKPKKQMSDLSFIFDIELSDVYGRILIQLLGVTSVQTSINNFMNKLSDTTSMMEAQIYELN</sequence>
<dbReference type="SUPFAM" id="SSF51735">
    <property type="entry name" value="NAD(P)-binding Rossmann-fold domains"/>
    <property type="match status" value="1"/>
</dbReference>
<accession>A0A1J8NK72</accession>
<dbReference type="PANTHER" id="PTHR43775:SF37">
    <property type="entry name" value="SI:DKEY-61P9.11"/>
    <property type="match status" value="1"/>
</dbReference>
<dbReference type="Proteomes" id="UP000183924">
    <property type="component" value="Unassembled WGS sequence"/>
</dbReference>
<dbReference type="Gene3D" id="1.10.1200.10">
    <property type="entry name" value="ACP-like"/>
    <property type="match status" value="1"/>
</dbReference>
<dbReference type="InterPro" id="IPR032821">
    <property type="entry name" value="PKS_assoc"/>
</dbReference>
<evidence type="ECO:0000259" key="10">
    <source>
        <dbReference type="PROSITE" id="PS52019"/>
    </source>
</evidence>
<dbReference type="InterPro" id="IPR014031">
    <property type="entry name" value="Ketoacyl_synth_C"/>
</dbReference>
<dbReference type="PROSITE" id="PS52004">
    <property type="entry name" value="KS3_2"/>
    <property type="match status" value="1"/>
</dbReference>
<dbReference type="SMART" id="SM01294">
    <property type="entry name" value="PKS_PP_betabranch"/>
    <property type="match status" value="1"/>
</dbReference>
<keyword evidence="6" id="KW-0511">Multifunctional enzyme</keyword>
<evidence type="ECO:0000256" key="1">
    <source>
        <dbReference type="ARBA" id="ARBA00005194"/>
    </source>
</evidence>
<dbReference type="RefSeq" id="WP_071662187.1">
    <property type="nucleotide sequence ID" value="NZ_LUKY01000031.1"/>
</dbReference>
<comment type="caution">
    <text evidence="11">The sequence shown here is derived from an EMBL/GenBank/DDBJ whole genome shotgun (WGS) entry which is preliminary data.</text>
</comment>
<comment type="pathway">
    <text evidence="1">Lipid metabolism; fatty acid biosynthesis.</text>
</comment>
<dbReference type="PANTHER" id="PTHR43775">
    <property type="entry name" value="FATTY ACID SYNTHASE"/>
    <property type="match status" value="1"/>
</dbReference>
<gene>
    <name evidence="11" type="ORF">A1D18_02150</name>
</gene>
<protein>
    <submittedName>
        <fullName evidence="11">Uncharacterized protein</fullName>
    </submittedName>
</protein>
<dbReference type="InterPro" id="IPR020806">
    <property type="entry name" value="PKS_PP-bd"/>
</dbReference>
<name>A0A1J8NK72_9COXI</name>
<dbReference type="GO" id="GO:0004312">
    <property type="term" value="F:fatty acid synthase activity"/>
    <property type="evidence" value="ECO:0007669"/>
    <property type="project" value="TreeGrafter"/>
</dbReference>
<dbReference type="InterPro" id="IPR009081">
    <property type="entry name" value="PP-bd_ACP"/>
</dbReference>
<organism evidence="11 12">
    <name type="scientific">Candidatus Rickettsiella isopodorum</name>
    <dbReference type="NCBI Taxonomy" id="1225476"/>
    <lineage>
        <taxon>Bacteria</taxon>
        <taxon>Pseudomonadati</taxon>
        <taxon>Pseudomonadota</taxon>
        <taxon>Gammaproteobacteria</taxon>
        <taxon>Legionellales</taxon>
        <taxon>Coxiellaceae</taxon>
        <taxon>Rickettsiella</taxon>
    </lineage>
</organism>
<dbReference type="InterPro" id="IPR049551">
    <property type="entry name" value="PKS_DH_C"/>
</dbReference>
<dbReference type="InterPro" id="IPR013968">
    <property type="entry name" value="PKS_KR"/>
</dbReference>
<dbReference type="SUPFAM" id="SSF53901">
    <property type="entry name" value="Thiolase-like"/>
    <property type="match status" value="1"/>
</dbReference>
<dbReference type="Pfam" id="PF16197">
    <property type="entry name" value="KAsynt_C_assoc"/>
    <property type="match status" value="1"/>
</dbReference>
<dbReference type="SMART" id="SM00825">
    <property type="entry name" value="PKS_KS"/>
    <property type="match status" value="1"/>
</dbReference>
<dbReference type="PROSITE" id="PS00012">
    <property type="entry name" value="PHOSPHOPANTETHEINE"/>
    <property type="match status" value="1"/>
</dbReference>
<feature type="region of interest" description="C-terminal hotdog fold" evidence="7">
    <location>
        <begin position="1593"/>
        <end position="1735"/>
    </location>
</feature>
<keyword evidence="12" id="KW-1185">Reference proteome</keyword>
<dbReference type="InterPro" id="IPR036291">
    <property type="entry name" value="NAD(P)-bd_dom_sf"/>
</dbReference>
<feature type="region of interest" description="N-terminal hotdog fold" evidence="7">
    <location>
        <begin position="1420"/>
        <end position="1572"/>
    </location>
</feature>
<dbReference type="Gene3D" id="1.10.1240.100">
    <property type="match status" value="1"/>
</dbReference>
<evidence type="ECO:0000256" key="7">
    <source>
        <dbReference type="PROSITE-ProRule" id="PRU01363"/>
    </source>
</evidence>
<dbReference type="PROSITE" id="PS52019">
    <property type="entry name" value="PKS_MFAS_DH"/>
    <property type="match status" value="1"/>
</dbReference>
<dbReference type="PROSITE" id="PS00606">
    <property type="entry name" value="KS3_1"/>
    <property type="match status" value="1"/>
</dbReference>
<dbReference type="InterPro" id="IPR050091">
    <property type="entry name" value="PKS_NRPS_Biosynth_Enz"/>
</dbReference>
<dbReference type="InterPro" id="IPR049900">
    <property type="entry name" value="PKS_mFAS_DH"/>
</dbReference>
<feature type="domain" description="PKS/mFAS DH" evidence="10">
    <location>
        <begin position="1420"/>
        <end position="1735"/>
    </location>
</feature>
<dbReference type="Pfam" id="PF08242">
    <property type="entry name" value="Methyltransf_12"/>
    <property type="match status" value="1"/>
</dbReference>
<dbReference type="GO" id="GO:0031177">
    <property type="term" value="F:phosphopantetheine binding"/>
    <property type="evidence" value="ECO:0007669"/>
    <property type="project" value="InterPro"/>
</dbReference>
<dbReference type="InterPro" id="IPR014030">
    <property type="entry name" value="Ketoacyl_synth_N"/>
</dbReference>
<keyword evidence="4" id="KW-0597">Phosphoprotein</keyword>
<dbReference type="UniPathway" id="UPA00094"/>
<evidence type="ECO:0000256" key="2">
    <source>
        <dbReference type="ARBA" id="ARBA00006484"/>
    </source>
</evidence>
<dbReference type="Gene3D" id="3.40.47.10">
    <property type="match status" value="1"/>
</dbReference>
<dbReference type="EMBL" id="LUKY01000031">
    <property type="protein sequence ID" value="OIZ95528.1"/>
    <property type="molecule type" value="Genomic_DNA"/>
</dbReference>
<dbReference type="SUPFAM" id="SSF47336">
    <property type="entry name" value="ACP-like"/>
    <property type="match status" value="1"/>
</dbReference>
<dbReference type="Gene3D" id="3.10.129.120">
    <property type="match status" value="1"/>
</dbReference>
<keyword evidence="3" id="KW-0596">Phosphopantetheine</keyword>
<dbReference type="SUPFAM" id="SSF53335">
    <property type="entry name" value="S-adenosyl-L-methionine-dependent methyltransferases"/>
    <property type="match status" value="1"/>
</dbReference>
<dbReference type="Pfam" id="PF00550">
    <property type="entry name" value="PP-binding"/>
    <property type="match status" value="1"/>
</dbReference>
<dbReference type="SMART" id="SM00822">
    <property type="entry name" value="PKS_KR"/>
    <property type="match status" value="1"/>
</dbReference>
<dbReference type="InterPro" id="IPR020841">
    <property type="entry name" value="PKS_Beta-ketoAc_synthase_dom"/>
</dbReference>
<dbReference type="GO" id="GO:0004315">
    <property type="term" value="F:3-oxoacyl-[acyl-carrier-protein] synthase activity"/>
    <property type="evidence" value="ECO:0007669"/>
    <property type="project" value="InterPro"/>
</dbReference>
<dbReference type="SMART" id="SM00823">
    <property type="entry name" value="PKS_PP"/>
    <property type="match status" value="1"/>
</dbReference>
<comment type="caution">
    <text evidence="7">Lacks conserved residue(s) required for the propagation of feature annotation.</text>
</comment>
<proteinExistence type="inferred from homology"/>
<dbReference type="PROSITE" id="PS50075">
    <property type="entry name" value="CARRIER"/>
    <property type="match status" value="1"/>
</dbReference>
<dbReference type="InterPro" id="IPR057326">
    <property type="entry name" value="KR_dom"/>
</dbReference>